<accession>A0A5N6KP19</accession>
<proteinExistence type="predicted"/>
<evidence type="ECO:0000313" key="3">
    <source>
        <dbReference type="Proteomes" id="UP000327013"/>
    </source>
</evidence>
<evidence type="ECO:0000259" key="1">
    <source>
        <dbReference type="Pfam" id="PF14832"/>
    </source>
</evidence>
<organism evidence="2 3">
    <name type="scientific">Carpinus fangiana</name>
    <dbReference type="NCBI Taxonomy" id="176857"/>
    <lineage>
        <taxon>Eukaryota</taxon>
        <taxon>Viridiplantae</taxon>
        <taxon>Streptophyta</taxon>
        <taxon>Embryophyta</taxon>
        <taxon>Tracheophyta</taxon>
        <taxon>Spermatophyta</taxon>
        <taxon>Magnoliopsida</taxon>
        <taxon>eudicotyledons</taxon>
        <taxon>Gunneridae</taxon>
        <taxon>Pentapetalae</taxon>
        <taxon>rosids</taxon>
        <taxon>fabids</taxon>
        <taxon>Fagales</taxon>
        <taxon>Betulaceae</taxon>
        <taxon>Carpinus</taxon>
    </lineage>
</organism>
<dbReference type="Proteomes" id="UP000327013">
    <property type="component" value="Unassembled WGS sequence"/>
</dbReference>
<name>A0A5N6KP19_9ROSI</name>
<dbReference type="Pfam" id="PF14832">
    <property type="entry name" value="Tautomerase_3"/>
    <property type="match status" value="1"/>
</dbReference>
<dbReference type="InterPro" id="IPR028116">
    <property type="entry name" value="Cis-CaaD-like"/>
</dbReference>
<dbReference type="OrthoDB" id="2129288at2759"/>
<dbReference type="Gene3D" id="3.30.429.10">
    <property type="entry name" value="Macrophage Migration Inhibitory Factor"/>
    <property type="match status" value="1"/>
</dbReference>
<dbReference type="EMBL" id="VIBQ01000009">
    <property type="protein sequence ID" value="KAB8337032.1"/>
    <property type="molecule type" value="Genomic_DNA"/>
</dbReference>
<dbReference type="SUPFAM" id="SSF55331">
    <property type="entry name" value="Tautomerase/MIF"/>
    <property type="match status" value="1"/>
</dbReference>
<comment type="caution">
    <text evidence="2">The sequence shown here is derived from an EMBL/GenBank/DDBJ whole genome shotgun (WGS) entry which is preliminary data.</text>
</comment>
<reference evidence="2 3" key="1">
    <citation type="submission" date="2019-06" db="EMBL/GenBank/DDBJ databases">
        <title>A chromosomal-level reference genome of Carpinus fangiana (Coryloideae, Betulaceae).</title>
        <authorList>
            <person name="Yang X."/>
            <person name="Wang Z."/>
            <person name="Zhang L."/>
            <person name="Hao G."/>
            <person name="Liu J."/>
            <person name="Yang Y."/>
        </authorList>
    </citation>
    <scope>NUCLEOTIDE SEQUENCE [LARGE SCALE GENOMIC DNA]</scope>
    <source>
        <strain evidence="2">Cfa_2016G</strain>
        <tissue evidence="2">Leaf</tissue>
    </source>
</reference>
<feature type="domain" description="Tautomerase cis-CaaD-like" evidence="1">
    <location>
        <begin position="1"/>
        <end position="144"/>
    </location>
</feature>
<protein>
    <recommendedName>
        <fullName evidence="1">Tautomerase cis-CaaD-like domain-containing protein</fullName>
    </recommendedName>
</protein>
<evidence type="ECO:0000313" key="2">
    <source>
        <dbReference type="EMBL" id="KAB8337032.1"/>
    </source>
</evidence>
<dbReference type="InterPro" id="IPR014347">
    <property type="entry name" value="Tautomerase/MIF_sf"/>
</dbReference>
<keyword evidence="3" id="KW-1185">Reference proteome</keyword>
<dbReference type="AlphaFoldDB" id="A0A5N6KP19"/>
<gene>
    <name evidence="2" type="ORF">FH972_021336</name>
</gene>
<sequence>MPLWRIFYPDTAFTDKAEKKALSDAITAIYTKIPLPAFYVVVTFVPVPVENIFVGGVNQPGPDKSTFIRIVISNIARRMPEGDTTRKNEFMDRVEKALKPFIADKGWDWEVHAEETDRDLWRINGIIPPQPNTEDEKRWVSENKVSDYPGGYTATRRAEL</sequence>